<dbReference type="GO" id="GO:0097733">
    <property type="term" value="C:photoreceptor cell cilium"/>
    <property type="evidence" value="ECO:0007669"/>
    <property type="project" value="UniProtKB-ARBA"/>
</dbReference>
<gene>
    <name evidence="7" type="primary">CFAP410</name>
</gene>
<reference evidence="7 8" key="1">
    <citation type="submission" date="2013-03" db="EMBL/GenBank/DDBJ databases">
        <authorList>
            <person name="Warren W."/>
            <person name="Wilson R.K."/>
        </authorList>
    </citation>
    <scope>NUCLEOTIDE SEQUENCE</scope>
</reference>
<comment type="function">
    <text evidence="3">Plays a role in cilia formation and/or maintenance. Plays a role in the regulation of cell morphology and cytoskeletal organization. Involved in DNA damage repair.</text>
</comment>
<feature type="compositionally biased region" description="Low complexity" evidence="6">
    <location>
        <begin position="62"/>
        <end position="71"/>
    </location>
</feature>
<evidence type="ECO:0000256" key="2">
    <source>
        <dbReference type="ARBA" id="ARBA00022737"/>
    </source>
</evidence>
<dbReference type="AlphaFoldDB" id="A0A7N9DCG2"/>
<evidence type="ECO:0000313" key="8">
    <source>
        <dbReference type="Proteomes" id="UP000233100"/>
    </source>
</evidence>
<name>A0A7N9DCG2_MACFA</name>
<reference evidence="7" key="2">
    <citation type="submission" date="2025-08" db="UniProtKB">
        <authorList>
            <consortium name="Ensembl"/>
        </authorList>
    </citation>
    <scope>IDENTIFICATION</scope>
</reference>
<dbReference type="Proteomes" id="UP000233100">
    <property type="component" value="Chromosome 3"/>
</dbReference>
<proteinExistence type="predicted"/>
<keyword evidence="1" id="KW-0433">Leucine-rich repeat</keyword>
<dbReference type="InterPro" id="IPR032675">
    <property type="entry name" value="LRR_dom_sf"/>
</dbReference>
<evidence type="ECO:0000256" key="3">
    <source>
        <dbReference type="ARBA" id="ARBA00053373"/>
    </source>
</evidence>
<dbReference type="Ensembl" id="ENSMFAT00000088803.1">
    <property type="protein sequence ID" value="ENSMFAP00000062177.1"/>
    <property type="gene ID" value="ENSMFAG00000049270.1"/>
</dbReference>
<dbReference type="Gene3D" id="3.80.10.10">
    <property type="entry name" value="Ribonuclease Inhibitor"/>
    <property type="match status" value="1"/>
</dbReference>
<feature type="region of interest" description="Disordered" evidence="6">
    <location>
        <begin position="298"/>
        <end position="380"/>
    </location>
</feature>
<keyword evidence="8" id="KW-1185">Reference proteome</keyword>
<dbReference type="PROSITE" id="PS51450">
    <property type="entry name" value="LRR"/>
    <property type="match status" value="2"/>
</dbReference>
<evidence type="ECO:0000313" key="7">
    <source>
        <dbReference type="Ensembl" id="ENSMFAP00000062177.1"/>
    </source>
</evidence>
<dbReference type="GeneTree" id="ENSGT00390000018807"/>
<dbReference type="FunFam" id="3.80.10.10:FF:000094">
    <property type="entry name" value="protein C21orf2 isoform X1"/>
    <property type="match status" value="1"/>
</dbReference>
<comment type="subunit">
    <text evidence="4">Found in a complex with CFAP410, NEK1 and SPATA7. Interacts with NEK1.</text>
</comment>
<feature type="compositionally biased region" description="Polar residues" evidence="6">
    <location>
        <begin position="329"/>
        <end position="338"/>
    </location>
</feature>
<dbReference type="GO" id="GO:0007010">
    <property type="term" value="P:cytoskeleton organization"/>
    <property type="evidence" value="ECO:0007669"/>
    <property type="project" value="TreeGrafter"/>
</dbReference>
<evidence type="ECO:0000256" key="6">
    <source>
        <dbReference type="SAM" id="MobiDB-lite"/>
    </source>
</evidence>
<dbReference type="SUPFAM" id="SSF52058">
    <property type="entry name" value="L domain-like"/>
    <property type="match status" value="1"/>
</dbReference>
<accession>A0A7N9DCG2</accession>
<evidence type="ECO:0000256" key="5">
    <source>
        <dbReference type="ARBA" id="ARBA00074183"/>
    </source>
</evidence>
<reference evidence="7" key="3">
    <citation type="submission" date="2025-09" db="UniProtKB">
        <authorList>
            <consortium name="Ensembl"/>
        </authorList>
    </citation>
    <scope>IDENTIFICATION</scope>
</reference>
<evidence type="ECO:0000256" key="1">
    <source>
        <dbReference type="ARBA" id="ARBA00022614"/>
    </source>
</evidence>
<keyword evidence="2" id="KW-0677">Repeat</keyword>
<feature type="region of interest" description="Disordered" evidence="6">
    <location>
        <begin position="37"/>
        <end position="166"/>
    </location>
</feature>
<organism evidence="7 8">
    <name type="scientific">Macaca fascicularis</name>
    <name type="common">Crab-eating macaque</name>
    <name type="synonym">Cynomolgus monkey</name>
    <dbReference type="NCBI Taxonomy" id="9541"/>
    <lineage>
        <taxon>Eukaryota</taxon>
        <taxon>Metazoa</taxon>
        <taxon>Chordata</taxon>
        <taxon>Craniata</taxon>
        <taxon>Vertebrata</taxon>
        <taxon>Euteleostomi</taxon>
        <taxon>Mammalia</taxon>
        <taxon>Eutheria</taxon>
        <taxon>Euarchontoglires</taxon>
        <taxon>Primates</taxon>
        <taxon>Haplorrhini</taxon>
        <taxon>Catarrhini</taxon>
        <taxon>Cercopithecidae</taxon>
        <taxon>Cercopithecinae</taxon>
        <taxon>Macaca</taxon>
    </lineage>
</organism>
<dbReference type="PANTHER" id="PTHR18849">
    <property type="entry name" value="LEUCINE RICH REPEAT PROTEIN"/>
    <property type="match status" value="1"/>
</dbReference>
<dbReference type="PANTHER" id="PTHR18849:SF0">
    <property type="entry name" value="CILIA- AND FLAGELLA-ASSOCIATED PROTEIN 410-RELATED"/>
    <property type="match status" value="1"/>
</dbReference>
<sequence length="424" mass="45788">MLGGSETGNQHSPRAALGLFQEFESRNLELCSAHPIHARPALRDRPRHSAMVRVGPSPPRSVPGSGSSALTGPPPGPPPAPTHGSPRASGVALESRQSRAPQAAHAQEQSQRVSGAQAAPGRSLAPLSSPSRQWAQDPPLTTWAPPLETRAAQSSPAREQEAGAPAGRAWAVAMKLTRKMVLTRAKASELHSVRKLNCWGSRLTDISICREMPSLEVITLSVNSISTLEPVSRCQRLSELYLRRNRIPSLAELFYLKGLPRLRVLWLAENPCCGTSPHRVLRTLPRLQKLDNQAVTEEELSRALSEGEEITAAPEREGTGHGGPKPCFTLSSLSSAAETGQDPLDSEEEAISAQGELGLKPPSRDQFPSFSPRDASSSHRSRNVLTAILLLLRELDAEGLEAVQLTVGSRLQALRREEVQEHAE</sequence>
<dbReference type="InterPro" id="IPR001611">
    <property type="entry name" value="Leu-rich_rpt"/>
</dbReference>
<feature type="compositionally biased region" description="Pro residues" evidence="6">
    <location>
        <begin position="72"/>
        <end position="81"/>
    </location>
</feature>
<protein>
    <recommendedName>
        <fullName evidence="5">Cilia- and flagella-associated protein 410</fullName>
    </recommendedName>
</protein>
<evidence type="ECO:0000256" key="4">
    <source>
        <dbReference type="ARBA" id="ARBA00062587"/>
    </source>
</evidence>
<dbReference type="GO" id="GO:0036064">
    <property type="term" value="C:ciliary basal body"/>
    <property type="evidence" value="ECO:0007669"/>
    <property type="project" value="UniProtKB-ARBA"/>
</dbReference>